<sequence>MSDFSDWEVIDTYSTRQAVEDGFLVRVDQKISKEAGIKYPVYLTRAVWDKYVELPKDFGGVQDLDGRLWDVLFMFMFAARSCDSSTLMYKLNVVLADKGDWEPNEEVDPDLDHNRTIRLVTLKSVIQAQDFDDPSPAIFIMKPSED</sequence>
<accession>A0A5K7S3P8</accession>
<reference evidence="1" key="1">
    <citation type="journal article" date="2020" name="Int. J. Syst. Evol. Microbiol.">
        <title>Aquipluma nitroreducens gen. nov. sp. nov., a novel facultatively anaerobic bacterium isolated from a freshwater lake.</title>
        <authorList>
            <person name="Watanabe M."/>
            <person name="Kojima H."/>
            <person name="Fukui M."/>
        </authorList>
    </citation>
    <scope>NUCLEOTIDE SEQUENCE</scope>
    <source>
        <strain evidence="1">MeG22</strain>
    </source>
</reference>
<dbReference type="AlphaFoldDB" id="A0A5K7S3P8"/>
<dbReference type="GO" id="GO:0004386">
    <property type="term" value="F:helicase activity"/>
    <property type="evidence" value="ECO:0007669"/>
    <property type="project" value="UniProtKB-KW"/>
</dbReference>
<organism evidence="1 2">
    <name type="scientific">Aquipluma nitroreducens</name>
    <dbReference type="NCBI Taxonomy" id="2010828"/>
    <lineage>
        <taxon>Bacteria</taxon>
        <taxon>Pseudomonadati</taxon>
        <taxon>Bacteroidota</taxon>
        <taxon>Bacteroidia</taxon>
        <taxon>Marinilabiliales</taxon>
        <taxon>Prolixibacteraceae</taxon>
        <taxon>Aquipluma</taxon>
    </lineage>
</organism>
<evidence type="ECO:0000313" key="1">
    <source>
        <dbReference type="EMBL" id="BBE16100.1"/>
    </source>
</evidence>
<keyword evidence="1" id="KW-0067">ATP-binding</keyword>
<gene>
    <name evidence="1" type="ORF">AQPE_0237</name>
</gene>
<keyword evidence="1" id="KW-0547">Nucleotide-binding</keyword>
<keyword evidence="1" id="KW-0378">Hydrolase</keyword>
<protein>
    <submittedName>
        <fullName evidence="1">DNA or RNA helicases of superfamily II</fullName>
    </submittedName>
</protein>
<dbReference type="RefSeq" id="WP_318349205.1">
    <property type="nucleotide sequence ID" value="NZ_AP018694.1"/>
</dbReference>
<proteinExistence type="predicted"/>
<keyword evidence="1" id="KW-0347">Helicase</keyword>
<name>A0A5K7S3P8_9BACT</name>
<dbReference type="InterPro" id="IPR046480">
    <property type="entry name" value="DUF6573"/>
</dbReference>
<dbReference type="Pfam" id="PF20213">
    <property type="entry name" value="DUF6573"/>
    <property type="match status" value="1"/>
</dbReference>
<dbReference type="EMBL" id="AP018694">
    <property type="protein sequence ID" value="BBE16100.1"/>
    <property type="molecule type" value="Genomic_DNA"/>
</dbReference>
<evidence type="ECO:0000313" key="2">
    <source>
        <dbReference type="Proteomes" id="UP001193389"/>
    </source>
</evidence>
<keyword evidence="2" id="KW-1185">Reference proteome</keyword>
<dbReference type="KEGG" id="anf:AQPE_0237"/>
<dbReference type="Proteomes" id="UP001193389">
    <property type="component" value="Chromosome"/>
</dbReference>